<feature type="binding site" evidence="13">
    <location>
        <begin position="50"/>
        <end position="56"/>
    </location>
    <ligand>
        <name>substrate</name>
    </ligand>
</feature>
<evidence type="ECO:0000256" key="13">
    <source>
        <dbReference type="PIRSR" id="PIRSR606262-2"/>
    </source>
</evidence>
<dbReference type="PANTHER" id="PTHR11644:SF2">
    <property type="entry name" value="CYTIDINE DEAMINASE"/>
    <property type="match status" value="1"/>
</dbReference>
<dbReference type="Gene3D" id="3.40.140.10">
    <property type="entry name" value="Cytidine Deaminase, domain 2"/>
    <property type="match status" value="1"/>
</dbReference>
<feature type="binding site" evidence="14">
    <location>
        <position position="99"/>
    </location>
    <ligand>
        <name>Zn(2+)</name>
        <dbReference type="ChEBI" id="CHEBI:29105"/>
        <note>catalytic</note>
    </ligand>
</feature>
<proteinExistence type="inferred from homology"/>
<keyword evidence="6 14" id="KW-0479">Metal-binding</keyword>
<evidence type="ECO:0000256" key="14">
    <source>
        <dbReference type="PIRSR" id="PIRSR606262-3"/>
    </source>
</evidence>
<comment type="cofactor">
    <cofactor evidence="1 14 15">
        <name>Zn(2+)</name>
        <dbReference type="ChEBI" id="CHEBI:29105"/>
    </cofactor>
</comment>
<dbReference type="InterPro" id="IPR016192">
    <property type="entry name" value="APOBEC/CMP_deaminase_Zn-bd"/>
</dbReference>
<dbReference type="KEGG" id="elj:ELUMI_v1c05530"/>
<sequence length="142" mass="16363">MKLKSNQPLNKDKIFNDLKTLANKSYSPYSHFKVSCILYLKNGQEIHGVNVENAAYSPSICAERVALPQLFINDYTKDDVELFALYTDALEFGSPCGVCRQVMMELLNPNQKVWIYSQKGYQDEFEVQDFLPYAFSKNDLKK</sequence>
<evidence type="ECO:0000256" key="7">
    <source>
        <dbReference type="ARBA" id="ARBA00022801"/>
    </source>
</evidence>
<name>A0A2K8NU40_9MOLU</name>
<dbReference type="PROSITE" id="PS00903">
    <property type="entry name" value="CYT_DCMP_DEAMINASES_1"/>
    <property type="match status" value="1"/>
</dbReference>
<reference evidence="17 18" key="1">
    <citation type="submission" date="2017-11" db="EMBL/GenBank/DDBJ databases">
        <title>Genome sequence of Entomoplasma luminosum PIMN-1 (ATCC 49195).</title>
        <authorList>
            <person name="Lo W.-S."/>
            <person name="Gasparich G.E."/>
            <person name="Kuo C.-H."/>
        </authorList>
    </citation>
    <scope>NUCLEOTIDE SEQUENCE [LARGE SCALE GENOMIC DNA]</scope>
    <source>
        <strain evidence="17 18">PIMN-1</strain>
    </source>
</reference>
<dbReference type="GO" id="GO:0004126">
    <property type="term" value="F:cytidine deaminase activity"/>
    <property type="evidence" value="ECO:0007669"/>
    <property type="project" value="UniProtKB-UniRule"/>
</dbReference>
<evidence type="ECO:0000256" key="1">
    <source>
        <dbReference type="ARBA" id="ARBA00001947"/>
    </source>
</evidence>
<dbReference type="InterPro" id="IPR016193">
    <property type="entry name" value="Cytidine_deaminase-like"/>
</dbReference>
<dbReference type="InterPro" id="IPR002125">
    <property type="entry name" value="CMP_dCMP_dom"/>
</dbReference>
<dbReference type="NCBIfam" id="TIGR01354">
    <property type="entry name" value="cyt_deam_tetra"/>
    <property type="match status" value="1"/>
</dbReference>
<evidence type="ECO:0000256" key="9">
    <source>
        <dbReference type="ARBA" id="ARBA00032005"/>
    </source>
</evidence>
<dbReference type="GO" id="GO:0042802">
    <property type="term" value="F:identical protein binding"/>
    <property type="evidence" value="ECO:0007669"/>
    <property type="project" value="UniProtKB-ARBA"/>
</dbReference>
<feature type="domain" description="CMP/dCMP-type deaminase" evidence="16">
    <location>
        <begin position="9"/>
        <end position="138"/>
    </location>
</feature>
<evidence type="ECO:0000256" key="15">
    <source>
        <dbReference type="RuleBase" id="RU364006"/>
    </source>
</evidence>
<dbReference type="SUPFAM" id="SSF53927">
    <property type="entry name" value="Cytidine deaminase-like"/>
    <property type="match status" value="1"/>
</dbReference>
<dbReference type="NCBIfam" id="NF004064">
    <property type="entry name" value="PRK05578.1"/>
    <property type="match status" value="1"/>
</dbReference>
<evidence type="ECO:0000259" key="16">
    <source>
        <dbReference type="PROSITE" id="PS51747"/>
    </source>
</evidence>
<evidence type="ECO:0000256" key="11">
    <source>
        <dbReference type="ARBA" id="ARBA00049558"/>
    </source>
</evidence>
<evidence type="ECO:0000313" key="18">
    <source>
        <dbReference type="Proteomes" id="UP000232063"/>
    </source>
</evidence>
<dbReference type="GO" id="GO:0005829">
    <property type="term" value="C:cytosol"/>
    <property type="evidence" value="ECO:0007669"/>
    <property type="project" value="TreeGrafter"/>
</dbReference>
<evidence type="ECO:0000256" key="4">
    <source>
        <dbReference type="ARBA" id="ARBA00012783"/>
    </source>
</evidence>
<gene>
    <name evidence="17" type="primary">cdd</name>
    <name evidence="17" type="ORF">ELUMI_v1c05530</name>
</gene>
<comment type="catalytic activity">
    <reaction evidence="10 15">
        <text>2'-deoxycytidine + H2O + H(+) = 2'-deoxyuridine + NH4(+)</text>
        <dbReference type="Rhea" id="RHEA:13433"/>
        <dbReference type="ChEBI" id="CHEBI:15377"/>
        <dbReference type="ChEBI" id="CHEBI:15378"/>
        <dbReference type="ChEBI" id="CHEBI:15698"/>
        <dbReference type="ChEBI" id="CHEBI:16450"/>
        <dbReference type="ChEBI" id="CHEBI:28938"/>
        <dbReference type="EC" id="3.5.4.5"/>
    </reaction>
</comment>
<dbReference type="RefSeq" id="WP_051449475.1">
    <property type="nucleotide sequence ID" value="NZ_CP024963.1"/>
</dbReference>
<evidence type="ECO:0000313" key="17">
    <source>
        <dbReference type="EMBL" id="ATZ17277.1"/>
    </source>
</evidence>
<dbReference type="AlphaFoldDB" id="A0A2K8NU40"/>
<dbReference type="CDD" id="cd01283">
    <property type="entry name" value="cytidine_deaminase"/>
    <property type="match status" value="1"/>
</dbReference>
<dbReference type="EMBL" id="CP024963">
    <property type="protein sequence ID" value="ATZ17277.1"/>
    <property type="molecule type" value="Genomic_DNA"/>
</dbReference>
<dbReference type="OrthoDB" id="9795347at2"/>
<comment type="function">
    <text evidence="2 15">This enzyme scavenges exogenous and endogenous cytidine and 2'-deoxycytidine for UMP synthesis.</text>
</comment>
<dbReference type="InterPro" id="IPR050202">
    <property type="entry name" value="Cyt/Deoxycyt_deaminase"/>
</dbReference>
<keyword evidence="8 14" id="KW-0862">Zinc</keyword>
<dbReference type="GO" id="GO:0008270">
    <property type="term" value="F:zinc ion binding"/>
    <property type="evidence" value="ECO:0007669"/>
    <property type="project" value="UniProtKB-UniRule"/>
</dbReference>
<dbReference type="EC" id="3.5.4.5" evidence="4 15"/>
<accession>A0A2K8NU40</accession>
<evidence type="ECO:0000256" key="12">
    <source>
        <dbReference type="PIRSR" id="PIRSR606262-1"/>
    </source>
</evidence>
<feature type="binding site" evidence="14">
    <location>
        <position position="96"/>
    </location>
    <ligand>
        <name>Zn(2+)</name>
        <dbReference type="ChEBI" id="CHEBI:29105"/>
        <note>catalytic</note>
    </ligand>
</feature>
<evidence type="ECO:0000256" key="2">
    <source>
        <dbReference type="ARBA" id="ARBA00003949"/>
    </source>
</evidence>
<dbReference type="InterPro" id="IPR006262">
    <property type="entry name" value="Cyt_deam_tetra"/>
</dbReference>
<keyword evidence="7 15" id="KW-0378">Hydrolase</keyword>
<protein>
    <recommendedName>
        <fullName evidence="5 15">Cytidine deaminase</fullName>
        <ecNumber evidence="4 15">3.5.4.5</ecNumber>
    </recommendedName>
    <alternativeName>
        <fullName evidence="9 15">Cytidine aminohydrolase</fullName>
    </alternativeName>
</protein>
<evidence type="ECO:0000256" key="3">
    <source>
        <dbReference type="ARBA" id="ARBA00006576"/>
    </source>
</evidence>
<keyword evidence="18" id="KW-1185">Reference proteome</keyword>
<comment type="catalytic activity">
    <reaction evidence="11 15">
        <text>cytidine + H2O + H(+) = uridine + NH4(+)</text>
        <dbReference type="Rhea" id="RHEA:16069"/>
        <dbReference type="ChEBI" id="CHEBI:15377"/>
        <dbReference type="ChEBI" id="CHEBI:15378"/>
        <dbReference type="ChEBI" id="CHEBI:16704"/>
        <dbReference type="ChEBI" id="CHEBI:17562"/>
        <dbReference type="ChEBI" id="CHEBI:28938"/>
        <dbReference type="EC" id="3.5.4.5"/>
    </reaction>
</comment>
<dbReference type="GO" id="GO:0072527">
    <property type="term" value="P:pyrimidine-containing compound metabolic process"/>
    <property type="evidence" value="ECO:0007669"/>
    <property type="project" value="UniProtKB-ARBA"/>
</dbReference>
<evidence type="ECO:0000256" key="10">
    <source>
        <dbReference type="ARBA" id="ARBA00049252"/>
    </source>
</evidence>
<dbReference type="Proteomes" id="UP000232063">
    <property type="component" value="Chromosome"/>
</dbReference>
<dbReference type="PROSITE" id="PS51747">
    <property type="entry name" value="CYT_DCMP_DEAMINASES_2"/>
    <property type="match status" value="1"/>
</dbReference>
<evidence type="ECO:0000256" key="8">
    <source>
        <dbReference type="ARBA" id="ARBA00022833"/>
    </source>
</evidence>
<dbReference type="GO" id="GO:0055086">
    <property type="term" value="P:nucleobase-containing small molecule metabolic process"/>
    <property type="evidence" value="ECO:0007669"/>
    <property type="project" value="UniProtKB-ARBA"/>
</dbReference>
<evidence type="ECO:0000256" key="6">
    <source>
        <dbReference type="ARBA" id="ARBA00022723"/>
    </source>
</evidence>
<feature type="active site" description="Proton donor" evidence="12">
    <location>
        <position position="63"/>
    </location>
</feature>
<organism evidence="17 18">
    <name type="scientific">Williamsoniiplasma luminosum</name>
    <dbReference type="NCBI Taxonomy" id="214888"/>
    <lineage>
        <taxon>Bacteria</taxon>
        <taxon>Bacillati</taxon>
        <taxon>Mycoplasmatota</taxon>
        <taxon>Mollicutes</taxon>
        <taxon>Entomoplasmatales</taxon>
        <taxon>Williamsoniiplasma</taxon>
    </lineage>
</organism>
<dbReference type="PANTHER" id="PTHR11644">
    <property type="entry name" value="CYTIDINE DEAMINASE"/>
    <property type="match status" value="1"/>
</dbReference>
<dbReference type="Pfam" id="PF00383">
    <property type="entry name" value="dCMP_cyt_deam_1"/>
    <property type="match status" value="1"/>
</dbReference>
<feature type="binding site" evidence="14">
    <location>
        <position position="61"/>
    </location>
    <ligand>
        <name>Zn(2+)</name>
        <dbReference type="ChEBI" id="CHEBI:29105"/>
        <note>catalytic</note>
    </ligand>
</feature>
<evidence type="ECO:0000256" key="5">
    <source>
        <dbReference type="ARBA" id="ARBA00018266"/>
    </source>
</evidence>
<comment type="similarity">
    <text evidence="3 15">Belongs to the cytidine and deoxycytidylate deaminase family.</text>
</comment>